<dbReference type="InterPro" id="IPR019734">
    <property type="entry name" value="TPR_rpt"/>
</dbReference>
<keyword evidence="10" id="KW-1185">Reference proteome</keyword>
<dbReference type="InterPro" id="IPR051476">
    <property type="entry name" value="Bac_ResReg_Asp_Phosphatase"/>
</dbReference>
<evidence type="ECO:0000313" key="9">
    <source>
        <dbReference type="EMBL" id="NPE14808.1"/>
    </source>
</evidence>
<dbReference type="Proteomes" id="UP001193734">
    <property type="component" value="Unassembled WGS sequence"/>
</dbReference>
<comment type="caution">
    <text evidence="9">The sequence shown here is derived from an EMBL/GenBank/DDBJ whole genome shotgun (WGS) entry which is preliminary data.</text>
</comment>
<keyword evidence="8" id="KW-0472">Membrane</keyword>
<accession>A0ABM9LTJ9</accession>
<dbReference type="PROSITE" id="PS50005">
    <property type="entry name" value="TPR"/>
    <property type="match status" value="2"/>
</dbReference>
<dbReference type="Gene3D" id="1.25.40.10">
    <property type="entry name" value="Tetratricopeptide repeat domain"/>
    <property type="match status" value="2"/>
</dbReference>
<name>A0ABM9LTJ9_9BACT</name>
<keyword evidence="2" id="KW-0963">Cytoplasm</keyword>
<dbReference type="InterPro" id="IPR011990">
    <property type="entry name" value="TPR-like_helical_dom_sf"/>
</dbReference>
<dbReference type="PANTHER" id="PTHR46630:SF1">
    <property type="entry name" value="TETRATRICOPEPTIDE REPEAT PROTEIN 29"/>
    <property type="match status" value="1"/>
</dbReference>
<evidence type="ECO:0000256" key="1">
    <source>
        <dbReference type="ARBA" id="ARBA00004496"/>
    </source>
</evidence>
<evidence type="ECO:0000313" key="10">
    <source>
        <dbReference type="Proteomes" id="UP001193734"/>
    </source>
</evidence>
<proteinExistence type="inferred from homology"/>
<dbReference type="SMART" id="SM00028">
    <property type="entry name" value="TPR"/>
    <property type="match status" value="4"/>
</dbReference>
<evidence type="ECO:0000256" key="8">
    <source>
        <dbReference type="SAM" id="Phobius"/>
    </source>
</evidence>
<comment type="subcellular location">
    <subcellularLocation>
        <location evidence="1">Cytoplasm</location>
    </subcellularLocation>
</comment>
<dbReference type="GeneID" id="82158258"/>
<keyword evidence="8" id="KW-0812">Transmembrane</keyword>
<evidence type="ECO:0000256" key="3">
    <source>
        <dbReference type="ARBA" id="ARBA00022737"/>
    </source>
</evidence>
<evidence type="ECO:0000256" key="4">
    <source>
        <dbReference type="ARBA" id="ARBA00022803"/>
    </source>
</evidence>
<keyword evidence="8" id="KW-1133">Transmembrane helix</keyword>
<feature type="repeat" description="TPR" evidence="6">
    <location>
        <begin position="102"/>
        <end position="135"/>
    </location>
</feature>
<gene>
    <name evidence="9" type="ORF">HPS55_10830</name>
</gene>
<feature type="transmembrane region" description="Helical" evidence="8">
    <location>
        <begin position="363"/>
        <end position="384"/>
    </location>
</feature>
<dbReference type="Pfam" id="PF13424">
    <property type="entry name" value="TPR_12"/>
    <property type="match status" value="1"/>
</dbReference>
<dbReference type="SUPFAM" id="SSF48452">
    <property type="entry name" value="TPR-like"/>
    <property type="match status" value="1"/>
</dbReference>
<organism evidence="9 10">
    <name type="scientific">Xylanibacter rodentium</name>
    <dbReference type="NCBI Taxonomy" id="2736289"/>
    <lineage>
        <taxon>Bacteria</taxon>
        <taxon>Pseudomonadati</taxon>
        <taxon>Bacteroidota</taxon>
        <taxon>Bacteroidia</taxon>
        <taxon>Bacteroidales</taxon>
        <taxon>Prevotellaceae</taxon>
        <taxon>Xylanibacter</taxon>
    </lineage>
</organism>
<evidence type="ECO:0000256" key="2">
    <source>
        <dbReference type="ARBA" id="ARBA00022490"/>
    </source>
</evidence>
<comment type="similarity">
    <text evidence="5">Belongs to the Rap family.</text>
</comment>
<feature type="coiled-coil region" evidence="7">
    <location>
        <begin position="397"/>
        <end position="453"/>
    </location>
</feature>
<keyword evidence="4 6" id="KW-0802">TPR repeat</keyword>
<evidence type="ECO:0000256" key="5">
    <source>
        <dbReference type="ARBA" id="ARBA00038253"/>
    </source>
</evidence>
<keyword evidence="3" id="KW-0677">Repeat</keyword>
<dbReference type="PROSITE" id="PS51257">
    <property type="entry name" value="PROKAR_LIPOPROTEIN"/>
    <property type="match status" value="1"/>
</dbReference>
<dbReference type="EMBL" id="JABKKE010000018">
    <property type="protein sequence ID" value="NPE14808.1"/>
    <property type="molecule type" value="Genomic_DNA"/>
</dbReference>
<feature type="repeat" description="TPR" evidence="6">
    <location>
        <begin position="141"/>
        <end position="174"/>
    </location>
</feature>
<dbReference type="PANTHER" id="PTHR46630">
    <property type="entry name" value="TETRATRICOPEPTIDE REPEAT PROTEIN 29"/>
    <property type="match status" value="1"/>
</dbReference>
<dbReference type="RefSeq" id="WP_172177179.1">
    <property type="nucleotide sequence ID" value="NZ_CASGIA010000012.1"/>
</dbReference>
<reference evidence="9 10" key="1">
    <citation type="submission" date="2020-05" db="EMBL/GenBank/DDBJ databases">
        <title>Distinct polysaccharide utilization as determinants for interspecies competition between intestinal Prevotella spp.</title>
        <authorList>
            <person name="Galvez E.J.C."/>
            <person name="Iljazovic A."/>
            <person name="Strowig T."/>
        </authorList>
    </citation>
    <scope>NUCLEOTIDE SEQUENCE [LARGE SCALE GENOMIC DNA]</scope>
    <source>
        <strain evidence="9 10">PROD</strain>
    </source>
</reference>
<evidence type="ECO:0000256" key="7">
    <source>
        <dbReference type="SAM" id="Coils"/>
    </source>
</evidence>
<evidence type="ECO:0000256" key="6">
    <source>
        <dbReference type="PROSITE-ProRule" id="PRU00339"/>
    </source>
</evidence>
<sequence>MNRAILLIITIIIAFFYSCYGPKYRKGLTEADSIASVNPQRAMAMLDSIKHEMADAPENEQMYYRLLCIKAQDKAYIKHTSDSAILPIVEYYETEGDKNLLSEAYYYAGSVYRDLNDAPQALEYYHKTLDITSDNKIPQKGHLYFQVGNLLLNQALYNQAIDMYQKALRLYNIQNDSINTIYTLRNLAYTYNKAEKKDSSLVYYQKAYQLARQTKYKHVKIEVLAQMASVYIEKKNYIKAKECLSPILNKPDSIELSPDYCMALKICMNTGQYDSAHFYAKELLTVGTVYAKQTASRYLTELALKEKNYNNAEEHLKQFNKYTDSVKIITATESVNRMNSLYNYKLREKENLMLKAENANKKLILTIVISVSFIIFVILITYVYRNRQKLERLGRLRKQLYEQSEEYVRQNKEKIQELEQELKRTSDENMLLIERIEQQRADLILANQTAMRKQARNESSKNRIAATDIYKTIQDHIKKDKVITPKEWETLDRTVNQEVNDFKDNLYSYHRISQHEYHICMLIRLALSPTEMATLLGCTTSAISKARRRLQEKFFSDNGTAKDFDNFINSL</sequence>
<protein>
    <submittedName>
        <fullName evidence="9">Tetratricopeptide repeat protein</fullName>
    </submittedName>
</protein>
<keyword evidence="7" id="KW-0175">Coiled coil</keyword>